<protein>
    <submittedName>
        <fullName evidence="1">Uncharacterized protein</fullName>
    </submittedName>
</protein>
<dbReference type="AlphaFoldDB" id="X1AR93"/>
<gene>
    <name evidence="1" type="ORF">S01H4_32070</name>
</gene>
<comment type="caution">
    <text evidence="1">The sequence shown here is derived from an EMBL/GenBank/DDBJ whole genome shotgun (WGS) entry which is preliminary data.</text>
</comment>
<name>X1AR93_9ZZZZ</name>
<reference evidence="1" key="1">
    <citation type="journal article" date="2014" name="Front. Microbiol.">
        <title>High frequency of phylogenetically diverse reductive dehalogenase-homologous genes in deep subseafloor sedimentary metagenomes.</title>
        <authorList>
            <person name="Kawai M."/>
            <person name="Futagami T."/>
            <person name="Toyoda A."/>
            <person name="Takaki Y."/>
            <person name="Nishi S."/>
            <person name="Hori S."/>
            <person name="Arai W."/>
            <person name="Tsubouchi T."/>
            <person name="Morono Y."/>
            <person name="Uchiyama I."/>
            <person name="Ito T."/>
            <person name="Fujiyama A."/>
            <person name="Inagaki F."/>
            <person name="Takami H."/>
        </authorList>
    </citation>
    <scope>NUCLEOTIDE SEQUENCE</scope>
    <source>
        <strain evidence="1">Expedition CK06-06</strain>
    </source>
</reference>
<proteinExistence type="predicted"/>
<accession>X1AR93</accession>
<dbReference type="EMBL" id="BART01016716">
    <property type="protein sequence ID" value="GAG85309.1"/>
    <property type="molecule type" value="Genomic_DNA"/>
</dbReference>
<feature type="non-terminal residue" evidence="1">
    <location>
        <position position="302"/>
    </location>
</feature>
<evidence type="ECO:0000313" key="1">
    <source>
        <dbReference type="EMBL" id="GAG85309.1"/>
    </source>
</evidence>
<sequence>RTKRERIEIKKEKEKESEKEDVDDIFERLSFDGYDVEIRKDGIFVITWKKTTKGELYPTETPIFKGKLEILFKTYDTILDVDCFTFLVNGIKHNTFPIMKAIKKFEDKIYGGVYGKDIVKKVFNHFSDKIENRKPEYILGFNKGWKLPQREKEGNYAIIIYTDIDKKVYKNAQKCVKNYTKKEKREIVEKLKTFIVTTQTPPIKLLKIITWSMASIFRMPIIDFFKIFPLLYNYGERKAGKGSLEEFWIIHFFRIHKKLLPSKTLESASRLEDYLASSSFPLAITEADGRNIRNTLSVIKEH</sequence>
<organism evidence="1">
    <name type="scientific">marine sediment metagenome</name>
    <dbReference type="NCBI Taxonomy" id="412755"/>
    <lineage>
        <taxon>unclassified sequences</taxon>
        <taxon>metagenomes</taxon>
        <taxon>ecological metagenomes</taxon>
    </lineage>
</organism>
<feature type="non-terminal residue" evidence="1">
    <location>
        <position position="1"/>
    </location>
</feature>